<organism evidence="2 3">
    <name type="scientific">Basidiobolus ranarum</name>
    <dbReference type="NCBI Taxonomy" id="34480"/>
    <lineage>
        <taxon>Eukaryota</taxon>
        <taxon>Fungi</taxon>
        <taxon>Fungi incertae sedis</taxon>
        <taxon>Zoopagomycota</taxon>
        <taxon>Entomophthoromycotina</taxon>
        <taxon>Basidiobolomycetes</taxon>
        <taxon>Basidiobolales</taxon>
        <taxon>Basidiobolaceae</taxon>
        <taxon>Basidiobolus</taxon>
    </lineage>
</organism>
<feature type="region of interest" description="Disordered" evidence="1">
    <location>
        <begin position="22"/>
        <end position="72"/>
    </location>
</feature>
<dbReference type="EMBL" id="JASJQH010002689">
    <property type="protein sequence ID" value="KAK9760003.1"/>
    <property type="molecule type" value="Genomic_DNA"/>
</dbReference>
<sequence>MITQFHMDLCTHLRWVATPFDAKRKHPKSPKPRETVSTELPNSIPLQDDAADPPAPAPTSPILHSHNNIPDASTSQTIINQLSSVPMPSTPADTRTSNLENVLSHLPIPKHNHHFPSRSHGYKTKFSGTLQRIKGTLIGDWEMQLRGEVQLLDGEAELTAYRLLKHGYQPDERVCG</sequence>
<proteinExistence type="predicted"/>
<name>A0ABR2WER8_9FUNG</name>
<keyword evidence="3" id="KW-1185">Reference proteome</keyword>
<evidence type="ECO:0000256" key="1">
    <source>
        <dbReference type="SAM" id="MobiDB-lite"/>
    </source>
</evidence>
<protein>
    <submittedName>
        <fullName evidence="2">Uncharacterized protein</fullName>
    </submittedName>
</protein>
<gene>
    <name evidence="2" type="ORF">K7432_016410</name>
</gene>
<dbReference type="Proteomes" id="UP001479436">
    <property type="component" value="Unassembled WGS sequence"/>
</dbReference>
<evidence type="ECO:0000313" key="2">
    <source>
        <dbReference type="EMBL" id="KAK9760003.1"/>
    </source>
</evidence>
<accession>A0ABR2WER8</accession>
<evidence type="ECO:0000313" key="3">
    <source>
        <dbReference type="Proteomes" id="UP001479436"/>
    </source>
</evidence>
<reference evidence="2 3" key="1">
    <citation type="submission" date="2023-04" db="EMBL/GenBank/DDBJ databases">
        <title>Genome of Basidiobolus ranarum AG-B5.</title>
        <authorList>
            <person name="Stajich J.E."/>
            <person name="Carter-House D."/>
            <person name="Gryganskyi A."/>
        </authorList>
    </citation>
    <scope>NUCLEOTIDE SEQUENCE [LARGE SCALE GENOMIC DNA]</scope>
    <source>
        <strain evidence="2 3">AG-B5</strain>
    </source>
</reference>
<comment type="caution">
    <text evidence="2">The sequence shown here is derived from an EMBL/GenBank/DDBJ whole genome shotgun (WGS) entry which is preliminary data.</text>
</comment>